<dbReference type="SUPFAM" id="SSF52833">
    <property type="entry name" value="Thioredoxin-like"/>
    <property type="match status" value="1"/>
</dbReference>
<dbReference type="Pfam" id="PF02798">
    <property type="entry name" value="GST_N"/>
    <property type="match status" value="1"/>
</dbReference>
<dbReference type="InterPro" id="IPR036282">
    <property type="entry name" value="Glutathione-S-Trfase_C_sf"/>
</dbReference>
<dbReference type="SUPFAM" id="SSF47616">
    <property type="entry name" value="GST C-terminal domain-like"/>
    <property type="match status" value="1"/>
</dbReference>
<dbReference type="RefSeq" id="XP_029762093.1">
    <property type="nucleotide sequence ID" value="XM_029905202.1"/>
</dbReference>
<dbReference type="InterPro" id="IPR040079">
    <property type="entry name" value="Glutathione_S-Trfase"/>
</dbReference>
<organism evidence="5 6">
    <name type="scientific">Aureobasidium pullulans EXF-150</name>
    <dbReference type="NCBI Taxonomy" id="1043002"/>
    <lineage>
        <taxon>Eukaryota</taxon>
        <taxon>Fungi</taxon>
        <taxon>Dikarya</taxon>
        <taxon>Ascomycota</taxon>
        <taxon>Pezizomycotina</taxon>
        <taxon>Dothideomycetes</taxon>
        <taxon>Dothideomycetidae</taxon>
        <taxon>Dothideales</taxon>
        <taxon>Saccotheciaceae</taxon>
        <taxon>Aureobasidium</taxon>
    </lineage>
</organism>
<dbReference type="PROSITE" id="PS50405">
    <property type="entry name" value="GST_CTER"/>
    <property type="match status" value="1"/>
</dbReference>
<dbReference type="GO" id="GO:0016740">
    <property type="term" value="F:transferase activity"/>
    <property type="evidence" value="ECO:0007669"/>
    <property type="project" value="UniProtKB-KW"/>
</dbReference>
<protein>
    <submittedName>
        <fullName evidence="5">Glutathione S-transferase</fullName>
    </submittedName>
</protein>
<feature type="domain" description="GST N-terminal" evidence="3">
    <location>
        <begin position="50"/>
        <end position="134"/>
    </location>
</feature>
<dbReference type="EMBL" id="KL584979">
    <property type="protein sequence ID" value="KEQ85906.1"/>
    <property type="molecule type" value="Genomic_DNA"/>
</dbReference>
<dbReference type="PANTHER" id="PTHR44051:SF6">
    <property type="entry name" value="GLUTATHIONE S-TRANSFERASE II"/>
    <property type="match status" value="1"/>
</dbReference>
<evidence type="ECO:0000313" key="5">
    <source>
        <dbReference type="EMBL" id="KEQ85906.1"/>
    </source>
</evidence>
<dbReference type="SFLD" id="SFLDG01151">
    <property type="entry name" value="Main.2:_Nu-like"/>
    <property type="match status" value="1"/>
</dbReference>
<dbReference type="PROSITE" id="PS50404">
    <property type="entry name" value="GST_NTER"/>
    <property type="match status" value="1"/>
</dbReference>
<dbReference type="GeneID" id="40747508"/>
<dbReference type="Proteomes" id="UP000030706">
    <property type="component" value="Unassembled WGS sequence"/>
</dbReference>
<dbReference type="InterPro" id="IPR004045">
    <property type="entry name" value="Glutathione_S-Trfase_N"/>
</dbReference>
<gene>
    <name evidence="5" type="ORF">M438DRAFT_344336</name>
</gene>
<dbReference type="InterPro" id="IPR010987">
    <property type="entry name" value="Glutathione-S-Trfase_C-like"/>
</dbReference>
<dbReference type="SFLD" id="SFLDS00019">
    <property type="entry name" value="Glutathione_Transferase_(cytos"/>
    <property type="match status" value="1"/>
</dbReference>
<dbReference type="OrthoDB" id="422574at2759"/>
<dbReference type="PANTHER" id="PTHR44051">
    <property type="entry name" value="GLUTATHIONE S-TRANSFERASE-RELATED"/>
    <property type="match status" value="1"/>
</dbReference>
<dbReference type="Gene3D" id="1.20.1050.10">
    <property type="match status" value="1"/>
</dbReference>
<accession>A0A074YGB1</accession>
<evidence type="ECO:0000256" key="1">
    <source>
        <dbReference type="ARBA" id="ARBA00007409"/>
    </source>
</evidence>
<evidence type="ECO:0000259" key="3">
    <source>
        <dbReference type="PROSITE" id="PS50404"/>
    </source>
</evidence>
<dbReference type="STRING" id="1043002.A0A074YGB1"/>
<dbReference type="InterPro" id="IPR004046">
    <property type="entry name" value="GST_C"/>
</dbReference>
<name>A0A074YGB1_AURPU</name>
<dbReference type="AlphaFoldDB" id="A0A074YGB1"/>
<evidence type="ECO:0000259" key="4">
    <source>
        <dbReference type="PROSITE" id="PS50405"/>
    </source>
</evidence>
<dbReference type="HOGENOM" id="CLU_011226_14_0_1"/>
<reference evidence="5 6" key="1">
    <citation type="journal article" date="2014" name="BMC Genomics">
        <title>Genome sequencing of four Aureobasidium pullulans varieties: biotechnological potential, stress tolerance, and description of new species.</title>
        <authorList>
            <person name="Gostin Ar C."/>
            <person name="Ohm R.A."/>
            <person name="Kogej T."/>
            <person name="Sonjak S."/>
            <person name="Turk M."/>
            <person name="Zajc J."/>
            <person name="Zalar P."/>
            <person name="Grube M."/>
            <person name="Sun H."/>
            <person name="Han J."/>
            <person name="Sharma A."/>
            <person name="Chiniquy J."/>
            <person name="Ngan C.Y."/>
            <person name="Lipzen A."/>
            <person name="Barry K."/>
            <person name="Grigoriev I.V."/>
            <person name="Gunde-Cimerman N."/>
        </authorList>
    </citation>
    <scope>NUCLEOTIDE SEQUENCE [LARGE SCALE GENOMIC DNA]</scope>
    <source>
        <strain evidence="5 6">EXF-150</strain>
    </source>
</reference>
<keyword evidence="5" id="KW-0808">Transferase</keyword>
<dbReference type="Pfam" id="PF00043">
    <property type="entry name" value="GST_C"/>
    <property type="match status" value="1"/>
</dbReference>
<proteinExistence type="inferred from homology"/>
<dbReference type="Gene3D" id="3.40.30.10">
    <property type="entry name" value="Glutaredoxin"/>
    <property type="match status" value="1"/>
</dbReference>
<sequence>MFLRSPILRLAQTQRQFVRVIPEAITKPISNIMSSDAPEPTGLIADKGLELLTFGTPNGHKITIFLEELKEAYGKDYVYQSVNIMKNTQKEPWFTKLGPNGRIPVLVDHDKGGLSIQEGSAILAYLARHYDTENRFSFKEDPQLSHQEQWIAWQHGGLGPMQGQANHFFRLAKERIPYPTQRYVGETERLMGILDNQLKDNSYLVGNKYSIADIANYSWVNLAYFSGVNLAQFPNLEKWWKSINGRPAVQKGQSIPGPSPYTNDNFQQKLKDDKEFADKNAELEKLRDEAKKQYDYKYSSP</sequence>
<evidence type="ECO:0000256" key="2">
    <source>
        <dbReference type="RuleBase" id="RU003494"/>
    </source>
</evidence>
<evidence type="ECO:0000313" key="6">
    <source>
        <dbReference type="Proteomes" id="UP000030706"/>
    </source>
</evidence>
<feature type="domain" description="GST C-terminal" evidence="4">
    <location>
        <begin position="140"/>
        <end position="276"/>
    </location>
</feature>
<keyword evidence="6" id="KW-1185">Reference proteome</keyword>
<dbReference type="InterPro" id="IPR036249">
    <property type="entry name" value="Thioredoxin-like_sf"/>
</dbReference>
<dbReference type="CDD" id="cd03048">
    <property type="entry name" value="GST_N_Ure2p_like"/>
    <property type="match status" value="1"/>
</dbReference>
<dbReference type="SFLD" id="SFLDG00358">
    <property type="entry name" value="Main_(cytGST)"/>
    <property type="match status" value="1"/>
</dbReference>
<comment type="similarity">
    <text evidence="1 2">Belongs to the GST superfamily.</text>
</comment>